<proteinExistence type="inferred from homology"/>
<keyword evidence="7 8" id="KW-0472">Membrane</keyword>
<dbReference type="RefSeq" id="WP_072777216.1">
    <property type="nucleotide sequence ID" value="NZ_FQXC01000002.1"/>
</dbReference>
<feature type="transmembrane region" description="Helical" evidence="8">
    <location>
        <begin position="12"/>
        <end position="33"/>
    </location>
</feature>
<dbReference type="STRING" id="996342.SAMN05443551_1891"/>
<name>A0A1M5RU30_9RHOB</name>
<keyword evidence="4 8" id="KW-1003">Cell membrane</keyword>
<dbReference type="OrthoDB" id="8478323at2"/>
<feature type="transmembrane region" description="Helical" evidence="8">
    <location>
        <begin position="222"/>
        <end position="241"/>
    </location>
</feature>
<evidence type="ECO:0000313" key="9">
    <source>
        <dbReference type="EMBL" id="SHH29817.1"/>
    </source>
</evidence>
<evidence type="ECO:0000256" key="6">
    <source>
        <dbReference type="ARBA" id="ARBA00022989"/>
    </source>
</evidence>
<evidence type="ECO:0000313" key="10">
    <source>
        <dbReference type="Proteomes" id="UP000184221"/>
    </source>
</evidence>
<dbReference type="InterPro" id="IPR052017">
    <property type="entry name" value="TSUP"/>
</dbReference>
<dbReference type="PANTHER" id="PTHR30269:SF37">
    <property type="entry name" value="MEMBRANE TRANSPORTER PROTEIN"/>
    <property type="match status" value="1"/>
</dbReference>
<keyword evidence="10" id="KW-1185">Reference proteome</keyword>
<comment type="subcellular location">
    <subcellularLocation>
        <location evidence="1 8">Cell membrane</location>
        <topology evidence="1 8">Multi-pass membrane protein</topology>
    </subcellularLocation>
</comment>
<feature type="transmembrane region" description="Helical" evidence="8">
    <location>
        <begin position="39"/>
        <end position="59"/>
    </location>
</feature>
<keyword evidence="5 8" id="KW-0812">Transmembrane</keyword>
<keyword evidence="6 8" id="KW-1133">Transmembrane helix</keyword>
<organism evidence="9 10">
    <name type="scientific">Marivita hallyeonensis</name>
    <dbReference type="NCBI Taxonomy" id="996342"/>
    <lineage>
        <taxon>Bacteria</taxon>
        <taxon>Pseudomonadati</taxon>
        <taxon>Pseudomonadota</taxon>
        <taxon>Alphaproteobacteria</taxon>
        <taxon>Rhodobacterales</taxon>
        <taxon>Roseobacteraceae</taxon>
        <taxon>Marivita</taxon>
    </lineage>
</organism>
<evidence type="ECO:0000256" key="7">
    <source>
        <dbReference type="ARBA" id="ARBA00023136"/>
    </source>
</evidence>
<feature type="transmembrane region" description="Helical" evidence="8">
    <location>
        <begin position="105"/>
        <end position="122"/>
    </location>
</feature>
<evidence type="ECO:0000256" key="3">
    <source>
        <dbReference type="ARBA" id="ARBA00022448"/>
    </source>
</evidence>
<sequence>MIEFLPEGLSEFAFWTILIGSFLGSFITAAFGIGGGGLLLAIMATVMPPAALIPVHGVVQLGSNAGRMAMLWRSIFWGALPWFTLGTLVGVVFGGRVVIALPPQWVQIGIGVFVIYTVLARAPRWFSRWPVVTGFISSFLTMFFGATGLFVASFTKSLKLARHAHVATHATLMTVQHGLKVVVFGLLGFAFGEWAMVSVALIVVGLIGTFSGRLVLNRLTDARFGLALNVLLILISLRLIWSGLTSL</sequence>
<gene>
    <name evidence="9" type="ORF">SAMN05443551_1891</name>
</gene>
<dbReference type="EMBL" id="FQXC01000002">
    <property type="protein sequence ID" value="SHH29817.1"/>
    <property type="molecule type" value="Genomic_DNA"/>
</dbReference>
<accession>A0A1M5RU30</accession>
<dbReference type="InterPro" id="IPR002781">
    <property type="entry name" value="TM_pro_TauE-like"/>
</dbReference>
<evidence type="ECO:0000256" key="4">
    <source>
        <dbReference type="ARBA" id="ARBA00022475"/>
    </source>
</evidence>
<feature type="transmembrane region" description="Helical" evidence="8">
    <location>
        <begin position="71"/>
        <end position="93"/>
    </location>
</feature>
<dbReference type="PANTHER" id="PTHR30269">
    <property type="entry name" value="TRANSMEMBRANE PROTEIN YFCA"/>
    <property type="match status" value="1"/>
</dbReference>
<feature type="transmembrane region" description="Helical" evidence="8">
    <location>
        <begin position="181"/>
        <end position="210"/>
    </location>
</feature>
<comment type="similarity">
    <text evidence="2 8">Belongs to the 4-toluene sulfonate uptake permease (TSUP) (TC 2.A.102) family.</text>
</comment>
<dbReference type="AlphaFoldDB" id="A0A1M5RU30"/>
<dbReference type="Pfam" id="PF01925">
    <property type="entry name" value="TauE"/>
    <property type="match status" value="1"/>
</dbReference>
<protein>
    <recommendedName>
        <fullName evidence="8">Probable membrane transporter protein</fullName>
    </recommendedName>
</protein>
<keyword evidence="3" id="KW-0813">Transport</keyword>
<evidence type="ECO:0000256" key="8">
    <source>
        <dbReference type="RuleBase" id="RU363041"/>
    </source>
</evidence>
<evidence type="ECO:0000256" key="2">
    <source>
        <dbReference type="ARBA" id="ARBA00009142"/>
    </source>
</evidence>
<feature type="transmembrane region" description="Helical" evidence="8">
    <location>
        <begin position="129"/>
        <end position="152"/>
    </location>
</feature>
<reference evidence="9 10" key="1">
    <citation type="submission" date="2016-11" db="EMBL/GenBank/DDBJ databases">
        <authorList>
            <person name="Jaros S."/>
            <person name="Januszkiewicz K."/>
            <person name="Wedrychowicz H."/>
        </authorList>
    </citation>
    <scope>NUCLEOTIDE SEQUENCE [LARGE SCALE GENOMIC DNA]</scope>
    <source>
        <strain evidence="9 10">DSM 29431</strain>
    </source>
</reference>
<evidence type="ECO:0000256" key="1">
    <source>
        <dbReference type="ARBA" id="ARBA00004651"/>
    </source>
</evidence>
<dbReference type="Proteomes" id="UP000184221">
    <property type="component" value="Unassembled WGS sequence"/>
</dbReference>
<evidence type="ECO:0000256" key="5">
    <source>
        <dbReference type="ARBA" id="ARBA00022692"/>
    </source>
</evidence>
<dbReference type="GO" id="GO:0005886">
    <property type="term" value="C:plasma membrane"/>
    <property type="evidence" value="ECO:0007669"/>
    <property type="project" value="UniProtKB-SubCell"/>
</dbReference>